<dbReference type="Proteomes" id="UP001604336">
    <property type="component" value="Unassembled WGS sequence"/>
</dbReference>
<evidence type="ECO:0000313" key="3">
    <source>
        <dbReference type="Proteomes" id="UP001604336"/>
    </source>
</evidence>
<dbReference type="PROSITE" id="PS50206">
    <property type="entry name" value="RHODANESE_3"/>
    <property type="match status" value="1"/>
</dbReference>
<evidence type="ECO:0000259" key="1">
    <source>
        <dbReference type="PROSITE" id="PS50206"/>
    </source>
</evidence>
<proteinExistence type="predicted"/>
<organism evidence="2 3">
    <name type="scientific">Abeliophyllum distichum</name>
    <dbReference type="NCBI Taxonomy" id="126358"/>
    <lineage>
        <taxon>Eukaryota</taxon>
        <taxon>Viridiplantae</taxon>
        <taxon>Streptophyta</taxon>
        <taxon>Embryophyta</taxon>
        <taxon>Tracheophyta</taxon>
        <taxon>Spermatophyta</taxon>
        <taxon>Magnoliopsida</taxon>
        <taxon>eudicotyledons</taxon>
        <taxon>Gunneridae</taxon>
        <taxon>Pentapetalae</taxon>
        <taxon>asterids</taxon>
        <taxon>lamiids</taxon>
        <taxon>Lamiales</taxon>
        <taxon>Oleaceae</taxon>
        <taxon>Forsythieae</taxon>
        <taxon>Abeliophyllum</taxon>
    </lineage>
</organism>
<sequence>MSGCWRVLPAFPNGKLRRGFCCRADDQPVYTVRHNKKKVVVVGSGWAGLGAAHHLCKQDFDVTVLEGGYEFGSKFKSLSPDDFGIRGFWYPYRNIFNLVDEIGVKPFTSWTKSAQYSEEGLVVKYPIFQDVPQLPTPFGTLFNTQFVRLPLIDQLTSLPLMAAVIDFDNTDASWRKYDPITARELLKRFACSERLYRDVFDPLLQVGLFAPAEQCSAAATLGMLYYFVLANQKNFDLVWCRGTVKEQIFQPWIESLKTQGCRFLEGRKVTDVALNEETGCITEVVCGKESFKADALILAVGISTLQEIIQNSAALCTREEFLKIMKLNSTDLLTVKVELDRKVNLPNASNVSSGFEGCCAWTFFDLSMIYDEYKESSKTVIQADFYQANDLLPLKDEKIVEKTMSWLSKCIKDFENATVIDKEIGRFPKSLTHLFPGSYKYMMRGSTSFPNLYMAGDWITNRHGSWSQEKSYVTGLEAANRIIDYLEEGTFAKILPVQEDEPHIQSLRSLNRNLNDIIEQLPWSSYFLQ</sequence>
<name>A0ABD1PBD4_9LAMI</name>
<dbReference type="Pfam" id="PF01593">
    <property type="entry name" value="Amino_oxidase"/>
    <property type="match status" value="1"/>
</dbReference>
<dbReference type="InterPro" id="IPR050464">
    <property type="entry name" value="Zeta_carotene_desat/Oxidored"/>
</dbReference>
<dbReference type="AlphaFoldDB" id="A0ABD1PBD4"/>
<keyword evidence="3" id="KW-1185">Reference proteome</keyword>
<dbReference type="InterPro" id="IPR002937">
    <property type="entry name" value="Amino_oxidase"/>
</dbReference>
<accession>A0ABD1PBD4</accession>
<dbReference type="InterPro" id="IPR001763">
    <property type="entry name" value="Rhodanese-like_dom"/>
</dbReference>
<dbReference type="SUPFAM" id="SSF51905">
    <property type="entry name" value="FAD/NAD(P)-binding domain"/>
    <property type="match status" value="1"/>
</dbReference>
<dbReference type="PANTHER" id="PTHR42923">
    <property type="entry name" value="PROTOPORPHYRINOGEN OXIDASE"/>
    <property type="match status" value="1"/>
</dbReference>
<gene>
    <name evidence="2" type="ORF">Adt_43376</name>
</gene>
<dbReference type="Gene3D" id="3.50.50.60">
    <property type="entry name" value="FAD/NAD(P)-binding domain"/>
    <property type="match status" value="2"/>
</dbReference>
<feature type="domain" description="Rhodanese" evidence="1">
    <location>
        <begin position="32"/>
        <end position="80"/>
    </location>
</feature>
<comment type="caution">
    <text evidence="2">The sequence shown here is derived from an EMBL/GenBank/DDBJ whole genome shotgun (WGS) entry which is preliminary data.</text>
</comment>
<evidence type="ECO:0000313" key="2">
    <source>
        <dbReference type="EMBL" id="KAL2459956.1"/>
    </source>
</evidence>
<reference evidence="3" key="1">
    <citation type="submission" date="2024-07" db="EMBL/GenBank/DDBJ databases">
        <title>Two chromosome-level genome assemblies of Korean endemic species Abeliophyllum distichum and Forsythia ovata (Oleaceae).</title>
        <authorList>
            <person name="Jang H."/>
        </authorList>
    </citation>
    <scope>NUCLEOTIDE SEQUENCE [LARGE SCALE GENOMIC DNA]</scope>
</reference>
<dbReference type="PANTHER" id="PTHR42923:SF24">
    <property type="entry name" value="OS04G0560500 PROTEIN"/>
    <property type="match status" value="1"/>
</dbReference>
<dbReference type="EMBL" id="JBFOLK010000014">
    <property type="protein sequence ID" value="KAL2459956.1"/>
    <property type="molecule type" value="Genomic_DNA"/>
</dbReference>
<dbReference type="InterPro" id="IPR036188">
    <property type="entry name" value="FAD/NAD-bd_sf"/>
</dbReference>
<protein>
    <submittedName>
        <fullName evidence="2">15-cis-phytoene desaturase</fullName>
    </submittedName>
</protein>